<protein>
    <submittedName>
        <fullName evidence="1">Uncharacterized protein</fullName>
    </submittedName>
</protein>
<sequence length="65" mass="7352">MSRHSTENWVDLVMLPCKGTTLGVAGRAAAEEVVPPPHHPPLHLLLIWFSGHETTMRFFTVLDRF</sequence>
<proteinExistence type="predicted"/>
<dbReference type="AlphaFoldDB" id="A0A103XEX0"/>
<keyword evidence="2" id="KW-1185">Reference proteome</keyword>
<dbReference type="EMBL" id="LEKV01005208">
    <property type="protein sequence ID" value="KVH89494.1"/>
    <property type="molecule type" value="Genomic_DNA"/>
</dbReference>
<evidence type="ECO:0000313" key="2">
    <source>
        <dbReference type="Proteomes" id="UP000243975"/>
    </source>
</evidence>
<reference evidence="1 2" key="1">
    <citation type="journal article" date="2016" name="Sci. Rep.">
        <title>The genome sequence of the outbreeding globe artichoke constructed de novo incorporating a phase-aware low-pass sequencing strategy of F1 progeny.</title>
        <authorList>
            <person name="Scaglione D."/>
            <person name="Reyes-Chin-Wo S."/>
            <person name="Acquadro A."/>
            <person name="Froenicke L."/>
            <person name="Portis E."/>
            <person name="Beitel C."/>
            <person name="Tirone M."/>
            <person name="Mauro R."/>
            <person name="Lo Monaco A."/>
            <person name="Mauromicale G."/>
            <person name="Faccioli P."/>
            <person name="Cattivelli L."/>
            <person name="Rieseberg L."/>
            <person name="Michelmore R."/>
            <person name="Lanteri S."/>
        </authorList>
    </citation>
    <scope>NUCLEOTIDE SEQUENCE [LARGE SCALE GENOMIC DNA]</scope>
    <source>
        <strain evidence="1">2C</strain>
    </source>
</reference>
<gene>
    <name evidence="1" type="ORF">Ccrd_008516</name>
</gene>
<evidence type="ECO:0000313" key="1">
    <source>
        <dbReference type="EMBL" id="KVH89494.1"/>
    </source>
</evidence>
<comment type="caution">
    <text evidence="1">The sequence shown here is derived from an EMBL/GenBank/DDBJ whole genome shotgun (WGS) entry which is preliminary data.</text>
</comment>
<dbReference type="Proteomes" id="UP000243975">
    <property type="component" value="Unassembled WGS sequence"/>
</dbReference>
<organism evidence="1 2">
    <name type="scientific">Cynara cardunculus var. scolymus</name>
    <name type="common">Globe artichoke</name>
    <name type="synonym">Cynara scolymus</name>
    <dbReference type="NCBI Taxonomy" id="59895"/>
    <lineage>
        <taxon>Eukaryota</taxon>
        <taxon>Viridiplantae</taxon>
        <taxon>Streptophyta</taxon>
        <taxon>Embryophyta</taxon>
        <taxon>Tracheophyta</taxon>
        <taxon>Spermatophyta</taxon>
        <taxon>Magnoliopsida</taxon>
        <taxon>eudicotyledons</taxon>
        <taxon>Gunneridae</taxon>
        <taxon>Pentapetalae</taxon>
        <taxon>asterids</taxon>
        <taxon>campanulids</taxon>
        <taxon>Asterales</taxon>
        <taxon>Asteraceae</taxon>
        <taxon>Carduoideae</taxon>
        <taxon>Cardueae</taxon>
        <taxon>Carduinae</taxon>
        <taxon>Cynara</taxon>
    </lineage>
</organism>
<dbReference type="Gramene" id="KVH89494">
    <property type="protein sequence ID" value="KVH89494"/>
    <property type="gene ID" value="Ccrd_008516"/>
</dbReference>
<accession>A0A103XEX0</accession>
<name>A0A103XEX0_CYNCS</name>